<sequence>MEEEEEQEAVSILSRKELRKQKFMEYLAAKGKLKPPNPKPYLRDNCQVKKGKENKAPADRITNGGAKTLVAQPTKRTAATAASRKTFGDSNKVSVKANVLIGRQNADRPAQPRLNRIPAPTGRSTVLSSRCDPMNAAGRLKKQPSAGMPPSGRSHSSASRTAVTKPSGRFGSRAAGSCPPTPVSVRMSLGPMVKTKTGLIPAVTQPRNGPSQHLKPSSAVAEGPITSATAAKKTQSSSLPPVSVSRKPAVTQRKPLPTASLNHLERLRAGIKVPNQSKSNNSKPPLSRNIQPSAKIPLSSGPKSTAAPFKPQGRAAAQPTDRFTKQRSEGGGQKNSQPCKAAPRASSGPASSRGSRAVGGVPRAAVAEPGGKPATRNTRDEADGNKGRGSTKAPPTQTGMKRASAPGTSRAPPRPGRTIDRTGRPADAKTPKVSAEAVPPTEGKKLTAAQEERMRKLQEWREAKGISYKRPPMPVKPQVRRHTAAAPQPFWNAMNEEDEAQSLISAVDRSLEDCIKLLREGCPPGPVREVLARLPAVSKKFAKYWICQARLLEQEGHLDVLPMFEEAVSVVLEPVDELRAVVFEILKKRDEIHGLLEKEADRSPTCERTPESTDDPTATPKPVRALLRGEKGDSSVVKYKITATPGGPPRQQAEPARVNGQEVRFFTPVRRSVRIERSSLRYPASLQDHDLCVSSYGDLIHEEEDGGRGDEREAGGSSPMYVYRRNDALEDKVFVQLVYDDAV</sequence>
<feature type="compositionally biased region" description="Polar residues" evidence="6">
    <location>
        <begin position="153"/>
        <end position="164"/>
    </location>
</feature>
<feature type="region of interest" description="Disordered" evidence="6">
    <location>
        <begin position="201"/>
        <end position="444"/>
    </location>
</feature>
<feature type="compositionally biased region" description="Basic and acidic residues" evidence="6">
    <location>
        <begin position="377"/>
        <end position="386"/>
    </location>
</feature>
<organism evidence="8 9">
    <name type="scientific">Cyclopterus lumpus</name>
    <name type="common">Lumpsucker</name>
    <dbReference type="NCBI Taxonomy" id="8103"/>
    <lineage>
        <taxon>Eukaryota</taxon>
        <taxon>Metazoa</taxon>
        <taxon>Chordata</taxon>
        <taxon>Craniata</taxon>
        <taxon>Vertebrata</taxon>
        <taxon>Euteleostomi</taxon>
        <taxon>Actinopterygii</taxon>
        <taxon>Neopterygii</taxon>
        <taxon>Teleostei</taxon>
        <taxon>Neoteleostei</taxon>
        <taxon>Acanthomorphata</taxon>
        <taxon>Eupercaria</taxon>
        <taxon>Perciformes</taxon>
        <taxon>Cottioidei</taxon>
        <taxon>Cottales</taxon>
        <taxon>Cyclopteridae</taxon>
        <taxon>Cyclopterus</taxon>
    </lineage>
</organism>
<feature type="compositionally biased region" description="Polar residues" evidence="6">
    <location>
        <begin position="205"/>
        <end position="215"/>
    </location>
</feature>
<dbReference type="PANTHER" id="PTHR47078:SF1">
    <property type="entry name" value="CYTOSKELETON-ASSOCIATED PROTEIN 2-LIKE"/>
    <property type="match status" value="1"/>
</dbReference>
<evidence type="ECO:0000313" key="8">
    <source>
        <dbReference type="Ensembl" id="ENSCLMP00005021479.1"/>
    </source>
</evidence>
<evidence type="ECO:0000259" key="7">
    <source>
        <dbReference type="Pfam" id="PF15297"/>
    </source>
</evidence>
<feature type="compositionally biased region" description="Low complexity" evidence="6">
    <location>
        <begin position="226"/>
        <end position="238"/>
    </location>
</feature>
<evidence type="ECO:0000256" key="4">
    <source>
        <dbReference type="ARBA" id="ARBA00022553"/>
    </source>
</evidence>
<feature type="region of interest" description="Disordered" evidence="6">
    <location>
        <begin position="598"/>
        <end position="622"/>
    </location>
</feature>
<reference evidence="8" key="1">
    <citation type="submission" date="2025-08" db="UniProtKB">
        <authorList>
            <consortium name="Ensembl"/>
        </authorList>
    </citation>
    <scope>IDENTIFICATION</scope>
</reference>
<evidence type="ECO:0000256" key="5">
    <source>
        <dbReference type="ARBA" id="ARBA00023212"/>
    </source>
</evidence>
<accession>A0A8C2XT27</accession>
<feature type="domain" description="Cytoskeleton-associated protein 2 C-terminal" evidence="7">
    <location>
        <begin position="611"/>
        <end position="701"/>
    </location>
</feature>
<feature type="compositionally biased region" description="Basic and acidic residues" evidence="6">
    <location>
        <begin position="417"/>
        <end position="430"/>
    </location>
</feature>
<name>A0A8C2XT27_CYCLU</name>
<keyword evidence="5" id="KW-0206">Cytoskeleton</keyword>
<dbReference type="Proteomes" id="UP000694565">
    <property type="component" value="Unplaced"/>
</dbReference>
<dbReference type="GO" id="GO:0072686">
    <property type="term" value="C:mitotic spindle"/>
    <property type="evidence" value="ECO:0007669"/>
    <property type="project" value="TreeGrafter"/>
</dbReference>
<dbReference type="InterPro" id="IPR029197">
    <property type="entry name" value="CKAP2_C"/>
</dbReference>
<gene>
    <name evidence="8" type="primary">ckap2l</name>
</gene>
<feature type="domain" description="Cytoskeleton-associated protein 2 C-terminal" evidence="7">
    <location>
        <begin position="445"/>
        <end position="603"/>
    </location>
</feature>
<comment type="similarity">
    <text evidence="2">Belongs to the CKAP2 family.</text>
</comment>
<keyword evidence="9" id="KW-1185">Reference proteome</keyword>
<evidence type="ECO:0000256" key="6">
    <source>
        <dbReference type="SAM" id="MobiDB-lite"/>
    </source>
</evidence>
<dbReference type="PANTHER" id="PTHR47078">
    <property type="entry name" value="CYTOSKELETON-ASSOCIATED PROTEIN 2-LIKE"/>
    <property type="match status" value="1"/>
</dbReference>
<keyword evidence="3" id="KW-0963">Cytoplasm</keyword>
<evidence type="ECO:0000256" key="2">
    <source>
        <dbReference type="ARBA" id="ARBA00009468"/>
    </source>
</evidence>
<evidence type="ECO:0000256" key="1">
    <source>
        <dbReference type="ARBA" id="ARBA00004245"/>
    </source>
</evidence>
<dbReference type="AlphaFoldDB" id="A0A8C2XT27"/>
<protein>
    <submittedName>
        <fullName evidence="8">Cytoskeleton associated protein 2-like</fullName>
    </submittedName>
</protein>
<evidence type="ECO:0000313" key="9">
    <source>
        <dbReference type="Proteomes" id="UP000694565"/>
    </source>
</evidence>
<dbReference type="GeneTree" id="ENSGT00530000063691"/>
<reference evidence="8" key="2">
    <citation type="submission" date="2025-09" db="UniProtKB">
        <authorList>
            <consortium name="Ensembl"/>
        </authorList>
    </citation>
    <scope>IDENTIFICATION</scope>
</reference>
<feature type="compositionally biased region" description="Polar residues" evidence="6">
    <location>
        <begin position="274"/>
        <end position="292"/>
    </location>
</feature>
<dbReference type="Pfam" id="PF15297">
    <property type="entry name" value="CKAP2_C"/>
    <property type="match status" value="2"/>
</dbReference>
<dbReference type="GO" id="GO:0005813">
    <property type="term" value="C:centrosome"/>
    <property type="evidence" value="ECO:0007669"/>
    <property type="project" value="TreeGrafter"/>
</dbReference>
<keyword evidence="4" id="KW-0597">Phosphoprotein</keyword>
<dbReference type="GO" id="GO:0005829">
    <property type="term" value="C:cytosol"/>
    <property type="evidence" value="ECO:0007669"/>
    <property type="project" value="TreeGrafter"/>
</dbReference>
<comment type="subcellular location">
    <subcellularLocation>
        <location evidence="1">Cytoplasm</location>
        <location evidence="1">Cytoskeleton</location>
    </subcellularLocation>
</comment>
<feature type="region of interest" description="Disordered" evidence="6">
    <location>
        <begin position="100"/>
        <end position="187"/>
    </location>
</feature>
<proteinExistence type="inferred from homology"/>
<evidence type="ECO:0000256" key="3">
    <source>
        <dbReference type="ARBA" id="ARBA00022490"/>
    </source>
</evidence>
<feature type="compositionally biased region" description="Basic and acidic residues" evidence="6">
    <location>
        <begin position="598"/>
        <end position="611"/>
    </location>
</feature>
<feature type="compositionally biased region" description="Low complexity" evidence="6">
    <location>
        <begin position="341"/>
        <end position="367"/>
    </location>
</feature>
<dbReference type="Ensembl" id="ENSCLMT00005022542.1">
    <property type="protein sequence ID" value="ENSCLMP00005021479.1"/>
    <property type="gene ID" value="ENSCLMG00005010720.1"/>
</dbReference>
<dbReference type="InterPro" id="IPR052855">
    <property type="entry name" value="CKAP2-like"/>
</dbReference>